<sequence>MEHSVCETPKMGLALLGPGRLPGGGERGRVLLEGGARRRGWAGSGDYSSSVEFCWAAGSSLPLPSLFKALVLAAEQGPRVTRMESATCLAKDSCRGALSPRCLSLPSHIAGLDPLTFSLWR</sequence>
<organism evidence="1 2">
    <name type="scientific">Myotis myotis</name>
    <name type="common">Greater mouse-eared bat</name>
    <name type="synonym">Vespertilio myotis</name>
    <dbReference type="NCBI Taxonomy" id="51298"/>
    <lineage>
        <taxon>Eukaryota</taxon>
        <taxon>Metazoa</taxon>
        <taxon>Chordata</taxon>
        <taxon>Craniata</taxon>
        <taxon>Vertebrata</taxon>
        <taxon>Euteleostomi</taxon>
        <taxon>Mammalia</taxon>
        <taxon>Eutheria</taxon>
        <taxon>Laurasiatheria</taxon>
        <taxon>Chiroptera</taxon>
        <taxon>Yangochiroptera</taxon>
        <taxon>Vespertilionidae</taxon>
        <taxon>Myotis</taxon>
    </lineage>
</organism>
<accession>A0A7J7UD17</accession>
<gene>
    <name evidence="1" type="ORF">mMyoMyo1_008803</name>
</gene>
<proteinExistence type="predicted"/>
<protein>
    <submittedName>
        <fullName evidence="1">Uncharacterized protein</fullName>
    </submittedName>
</protein>
<dbReference type="AlphaFoldDB" id="A0A7J7UD17"/>
<comment type="caution">
    <text evidence="1">The sequence shown here is derived from an EMBL/GenBank/DDBJ whole genome shotgun (WGS) entry which is preliminary data.</text>
</comment>
<dbReference type="Proteomes" id="UP000527355">
    <property type="component" value="Unassembled WGS sequence"/>
</dbReference>
<reference evidence="1 2" key="1">
    <citation type="journal article" date="2020" name="Nature">
        <title>Six reference-quality genomes reveal evolution of bat adaptations.</title>
        <authorList>
            <person name="Jebb D."/>
            <person name="Huang Z."/>
            <person name="Pippel M."/>
            <person name="Hughes G.M."/>
            <person name="Lavrichenko K."/>
            <person name="Devanna P."/>
            <person name="Winkler S."/>
            <person name="Jermiin L.S."/>
            <person name="Skirmuntt E.C."/>
            <person name="Katzourakis A."/>
            <person name="Burkitt-Gray L."/>
            <person name="Ray D.A."/>
            <person name="Sullivan K.A.M."/>
            <person name="Roscito J.G."/>
            <person name="Kirilenko B.M."/>
            <person name="Davalos L.M."/>
            <person name="Corthals A.P."/>
            <person name="Power M.L."/>
            <person name="Jones G."/>
            <person name="Ransome R.D."/>
            <person name="Dechmann D.K.N."/>
            <person name="Locatelli A.G."/>
            <person name="Puechmaille S.J."/>
            <person name="Fedrigo O."/>
            <person name="Jarvis E.D."/>
            <person name="Hiller M."/>
            <person name="Vernes S.C."/>
            <person name="Myers E.W."/>
            <person name="Teeling E.C."/>
        </authorList>
    </citation>
    <scope>NUCLEOTIDE SEQUENCE [LARGE SCALE GENOMIC DNA]</scope>
    <source>
        <strain evidence="1">MMyoMyo1</strain>
        <tissue evidence="1">Flight muscle</tissue>
    </source>
</reference>
<keyword evidence="2" id="KW-1185">Reference proteome</keyword>
<dbReference type="EMBL" id="JABWUV010000013">
    <property type="protein sequence ID" value="KAF6310759.1"/>
    <property type="molecule type" value="Genomic_DNA"/>
</dbReference>
<evidence type="ECO:0000313" key="1">
    <source>
        <dbReference type="EMBL" id="KAF6310759.1"/>
    </source>
</evidence>
<name>A0A7J7UD17_MYOMY</name>
<evidence type="ECO:0000313" key="2">
    <source>
        <dbReference type="Proteomes" id="UP000527355"/>
    </source>
</evidence>